<evidence type="ECO:0000256" key="2">
    <source>
        <dbReference type="ARBA" id="ARBA00022741"/>
    </source>
</evidence>
<dbReference type="Gene3D" id="1.10.8.60">
    <property type="match status" value="1"/>
</dbReference>
<dbReference type="GO" id="GO:0006355">
    <property type="term" value="P:regulation of DNA-templated transcription"/>
    <property type="evidence" value="ECO:0007669"/>
    <property type="project" value="InterPro"/>
</dbReference>
<dbReference type="PROSITE" id="PS50045">
    <property type="entry name" value="SIGMA54_INTERACT_4"/>
    <property type="match status" value="1"/>
</dbReference>
<dbReference type="SUPFAM" id="SSF52540">
    <property type="entry name" value="P-loop containing nucleoside triphosphate hydrolases"/>
    <property type="match status" value="1"/>
</dbReference>
<evidence type="ECO:0000259" key="4">
    <source>
        <dbReference type="PROSITE" id="PS50045"/>
    </source>
</evidence>
<dbReference type="SMART" id="SM00382">
    <property type="entry name" value="AAA"/>
    <property type="match status" value="1"/>
</dbReference>
<comment type="caution">
    <text evidence="5">The sequence shown here is derived from an EMBL/GenBank/DDBJ whole genome shotgun (WGS) entry which is preliminary data.</text>
</comment>
<dbReference type="InterPro" id="IPR003593">
    <property type="entry name" value="AAA+_ATPase"/>
</dbReference>
<protein>
    <submittedName>
        <fullName evidence="5">Sigma-54 dependent transcriptional regulator/response regulator</fullName>
    </submittedName>
</protein>
<name>A0A090WX36_9FLAO</name>
<dbReference type="EMBL" id="BBNU01000017">
    <property type="protein sequence ID" value="GAL81705.1"/>
    <property type="molecule type" value="Genomic_DNA"/>
</dbReference>
<dbReference type="Pfam" id="PF25601">
    <property type="entry name" value="AAA_lid_14"/>
    <property type="match status" value="1"/>
</dbReference>
<dbReference type="InterPro" id="IPR025943">
    <property type="entry name" value="Sigma_54_int_dom_ATP-bd_2"/>
</dbReference>
<dbReference type="PROSITE" id="PS00676">
    <property type="entry name" value="SIGMA54_INTERACT_2"/>
    <property type="match status" value="1"/>
</dbReference>
<keyword evidence="1" id="KW-0597">Phosphoprotein</keyword>
<accession>A0A090WX36</accession>
<dbReference type="InterPro" id="IPR027417">
    <property type="entry name" value="P-loop_NTPase"/>
</dbReference>
<dbReference type="Gene3D" id="3.40.50.300">
    <property type="entry name" value="P-loop containing nucleotide triphosphate hydrolases"/>
    <property type="match status" value="1"/>
</dbReference>
<dbReference type="STRING" id="221126.SAMN04489722_114122"/>
<dbReference type="InterPro" id="IPR002078">
    <property type="entry name" value="Sigma_54_int"/>
</dbReference>
<evidence type="ECO:0000256" key="1">
    <source>
        <dbReference type="ARBA" id="ARBA00022553"/>
    </source>
</evidence>
<dbReference type="Proteomes" id="UP000029643">
    <property type="component" value="Unassembled WGS sequence"/>
</dbReference>
<evidence type="ECO:0000313" key="6">
    <source>
        <dbReference type="Proteomes" id="UP000029643"/>
    </source>
</evidence>
<dbReference type="Pfam" id="PF00158">
    <property type="entry name" value="Sigma54_activat"/>
    <property type="match status" value="1"/>
</dbReference>
<dbReference type="CDD" id="cd00009">
    <property type="entry name" value="AAA"/>
    <property type="match status" value="1"/>
</dbReference>
<dbReference type="AlphaFoldDB" id="A0A090WX36"/>
<reference evidence="5 6" key="1">
    <citation type="journal article" date="2014" name="Genome Announc.">
        <title>Draft Genome Sequences of Marine Flavobacterium Algibacter lectus Strains SS8 and NR4.</title>
        <authorList>
            <person name="Takatani N."/>
            <person name="Nakanishi M."/>
            <person name="Meirelles P."/>
            <person name="Mino S."/>
            <person name="Suda W."/>
            <person name="Oshima K."/>
            <person name="Hattori M."/>
            <person name="Ohkuma M."/>
            <person name="Hosokawa M."/>
            <person name="Miyashita K."/>
            <person name="Thompson F.L."/>
            <person name="Niwa A."/>
            <person name="Sawabe T."/>
            <person name="Sawabe T."/>
        </authorList>
    </citation>
    <scope>NUCLEOTIDE SEQUENCE [LARGE SCALE GENOMIC DNA]</scope>
    <source>
        <strain evidence="6">JCM19274</strain>
    </source>
</reference>
<gene>
    <name evidence="5" type="ORF">JCM19274_550</name>
</gene>
<dbReference type="GO" id="GO:0005524">
    <property type="term" value="F:ATP binding"/>
    <property type="evidence" value="ECO:0007669"/>
    <property type="project" value="UniProtKB-KW"/>
</dbReference>
<dbReference type="FunFam" id="3.40.50.300:FF:000006">
    <property type="entry name" value="DNA-binding transcriptional regulator NtrC"/>
    <property type="match status" value="1"/>
</dbReference>
<proteinExistence type="predicted"/>
<dbReference type="PANTHER" id="PTHR32071">
    <property type="entry name" value="TRANSCRIPTIONAL REGULATORY PROTEIN"/>
    <property type="match status" value="1"/>
</dbReference>
<evidence type="ECO:0000256" key="3">
    <source>
        <dbReference type="ARBA" id="ARBA00022840"/>
    </source>
</evidence>
<evidence type="ECO:0000313" key="5">
    <source>
        <dbReference type="EMBL" id="GAL81705.1"/>
    </source>
</evidence>
<feature type="domain" description="Sigma-54 factor interaction" evidence="4">
    <location>
        <begin position="1"/>
        <end position="230"/>
    </location>
</feature>
<sequence length="247" mass="27353">MIGESDEISQIKDIIDKVAPTDARVLITGPNGTGKELVAHWLHEKSDRAKGNLIEVNCAAIPSELIESELFGHVKGAFTSANKDRAGKFEAANGGTIFLDEIGDMSLSAQAKVLRALQESRIQRVGSDKDIKVNVRVVAATNKNLKKEIEDGRFREDLYHRLAVILIKVPALNERRGDIPLLIKHFSSKISGEQGTNEKKFTEKAVKLLQEYDWTGNIRELRNVVERLIILGGAEVSEQDVKLFASK</sequence>
<dbReference type="PANTHER" id="PTHR32071:SF17">
    <property type="entry name" value="TRANSCRIPTIONAL REGULATOR (NTRC FAMILY)"/>
    <property type="match status" value="1"/>
</dbReference>
<dbReference type="InterPro" id="IPR058031">
    <property type="entry name" value="AAA_lid_NorR"/>
</dbReference>
<organism evidence="5 6">
    <name type="scientific">Algibacter lectus</name>
    <dbReference type="NCBI Taxonomy" id="221126"/>
    <lineage>
        <taxon>Bacteria</taxon>
        <taxon>Pseudomonadati</taxon>
        <taxon>Bacteroidota</taxon>
        <taxon>Flavobacteriia</taxon>
        <taxon>Flavobacteriales</taxon>
        <taxon>Flavobacteriaceae</taxon>
        <taxon>Algibacter</taxon>
    </lineage>
</organism>
<keyword evidence="2" id="KW-0547">Nucleotide-binding</keyword>
<keyword evidence="3" id="KW-0067">ATP-binding</keyword>